<keyword evidence="1" id="KW-0472">Membrane</keyword>
<gene>
    <name evidence="2" type="ORF">KFK09_007502</name>
</gene>
<keyword evidence="3" id="KW-1185">Reference proteome</keyword>
<evidence type="ECO:0000313" key="3">
    <source>
        <dbReference type="Proteomes" id="UP000829196"/>
    </source>
</evidence>
<evidence type="ECO:0000256" key="1">
    <source>
        <dbReference type="SAM" id="Phobius"/>
    </source>
</evidence>
<comment type="caution">
    <text evidence="2">The sequence shown here is derived from an EMBL/GenBank/DDBJ whole genome shotgun (WGS) entry which is preliminary data.</text>
</comment>
<dbReference type="AlphaFoldDB" id="A0A8T3BWQ3"/>
<accession>A0A8T3BWQ3</accession>
<proteinExistence type="predicted"/>
<evidence type="ECO:0000313" key="2">
    <source>
        <dbReference type="EMBL" id="KAI0520037.1"/>
    </source>
</evidence>
<name>A0A8T3BWQ3_DENNO</name>
<dbReference type="Proteomes" id="UP000829196">
    <property type="component" value="Unassembled WGS sequence"/>
</dbReference>
<organism evidence="2 3">
    <name type="scientific">Dendrobium nobile</name>
    <name type="common">Orchid</name>
    <dbReference type="NCBI Taxonomy" id="94219"/>
    <lineage>
        <taxon>Eukaryota</taxon>
        <taxon>Viridiplantae</taxon>
        <taxon>Streptophyta</taxon>
        <taxon>Embryophyta</taxon>
        <taxon>Tracheophyta</taxon>
        <taxon>Spermatophyta</taxon>
        <taxon>Magnoliopsida</taxon>
        <taxon>Liliopsida</taxon>
        <taxon>Asparagales</taxon>
        <taxon>Orchidaceae</taxon>
        <taxon>Epidendroideae</taxon>
        <taxon>Malaxideae</taxon>
        <taxon>Dendrobiinae</taxon>
        <taxon>Dendrobium</taxon>
    </lineage>
</organism>
<keyword evidence="1" id="KW-1133">Transmembrane helix</keyword>
<keyword evidence="1" id="KW-0812">Transmembrane</keyword>
<sequence>MSFSFSGFSSLLQAREMKEKKEDQELSIFHFFKYGRENLKIISGTQPFSNLFMQLSPEDFDFEEIEHLLHLFNITFFCILIKFAHLVMKMNVNLASNKL</sequence>
<dbReference type="EMBL" id="JAGYWB010000006">
    <property type="protein sequence ID" value="KAI0520037.1"/>
    <property type="molecule type" value="Genomic_DNA"/>
</dbReference>
<protein>
    <submittedName>
        <fullName evidence="2">Uncharacterized protein</fullName>
    </submittedName>
</protein>
<feature type="transmembrane region" description="Helical" evidence="1">
    <location>
        <begin position="68"/>
        <end position="88"/>
    </location>
</feature>
<reference evidence="2" key="1">
    <citation type="journal article" date="2022" name="Front. Genet.">
        <title>Chromosome-Scale Assembly of the Dendrobium nobile Genome Provides Insights Into the Molecular Mechanism of the Biosynthesis of the Medicinal Active Ingredient of Dendrobium.</title>
        <authorList>
            <person name="Xu Q."/>
            <person name="Niu S.-C."/>
            <person name="Li K.-L."/>
            <person name="Zheng P.-J."/>
            <person name="Zhang X.-J."/>
            <person name="Jia Y."/>
            <person name="Liu Y."/>
            <person name="Niu Y.-X."/>
            <person name="Yu L.-H."/>
            <person name="Chen D.-F."/>
            <person name="Zhang G.-Q."/>
        </authorList>
    </citation>
    <scope>NUCLEOTIDE SEQUENCE</scope>
    <source>
        <tissue evidence="2">Leaf</tissue>
    </source>
</reference>